<protein>
    <submittedName>
        <fullName evidence="1">Uncharacterized protein</fullName>
    </submittedName>
</protein>
<evidence type="ECO:0000313" key="2">
    <source>
        <dbReference type="Proteomes" id="UP001161497"/>
    </source>
</evidence>
<dbReference type="EMBL" id="OX458932">
    <property type="protein sequence ID" value="CAI9085928.1"/>
    <property type="molecule type" value="Genomic_DNA"/>
</dbReference>
<keyword evidence="2" id="KW-1185">Reference proteome</keyword>
<gene>
    <name evidence="1" type="ORF">MFUM_1593</name>
</gene>
<dbReference type="Proteomes" id="UP001161497">
    <property type="component" value="Chromosome"/>
</dbReference>
<organism evidence="1 2">
    <name type="scientific">Candidatus Methylacidiphilum fumarolicum</name>
    <dbReference type="NCBI Taxonomy" id="591154"/>
    <lineage>
        <taxon>Bacteria</taxon>
        <taxon>Pseudomonadati</taxon>
        <taxon>Verrucomicrobiota</taxon>
        <taxon>Methylacidiphilae</taxon>
        <taxon>Methylacidiphilales</taxon>
        <taxon>Methylacidiphilaceae</taxon>
        <taxon>Methylacidiphilum (ex Ratnadevi et al. 2023)</taxon>
    </lineage>
</organism>
<sequence length="226" mass="26415">MKQINWLWKKEILVLFLFFLCTARLFGAQDYLLSLIGEKTINFSEIKRLVTWITHSMNGIIMDISEDKKNFKSQDYYKNKHLPHKEIYNIKDVYVYTCPSTKERAIRKIVAIKNEESFRDCGHHNISFLMFGELEPIKGHEMTTITITFDGNKVACSPEEFIKGFGLQNQHLKSNGSLELPKQGSNNRISVRCTFHSNTLSELQFHAEERLGRLEKIRTLFSFAER</sequence>
<proteinExistence type="predicted"/>
<accession>A0ABM9IE11</accession>
<reference evidence="1" key="1">
    <citation type="submission" date="2023-03" db="EMBL/GenBank/DDBJ databases">
        <authorList>
            <person name="Cremers G."/>
            <person name="Picone N."/>
        </authorList>
    </citation>
    <scope>NUCLEOTIDE SEQUENCE</scope>
    <source>
        <strain evidence="1">Sample_alias</strain>
    </source>
</reference>
<name>A0ABM9IE11_9BACT</name>
<evidence type="ECO:0000313" key="1">
    <source>
        <dbReference type="EMBL" id="CAI9085928.1"/>
    </source>
</evidence>